<evidence type="ECO:0000313" key="1">
    <source>
        <dbReference type="EMBL" id="JAT92758.1"/>
    </source>
</evidence>
<organism evidence="1">
    <name type="scientific">Amblyomma aureolatum</name>
    <dbReference type="NCBI Taxonomy" id="187763"/>
    <lineage>
        <taxon>Eukaryota</taxon>
        <taxon>Metazoa</taxon>
        <taxon>Ecdysozoa</taxon>
        <taxon>Arthropoda</taxon>
        <taxon>Chelicerata</taxon>
        <taxon>Arachnida</taxon>
        <taxon>Acari</taxon>
        <taxon>Parasitiformes</taxon>
        <taxon>Ixodida</taxon>
        <taxon>Ixodoidea</taxon>
        <taxon>Ixodidae</taxon>
        <taxon>Amblyomminae</taxon>
        <taxon>Amblyomma</taxon>
    </lineage>
</organism>
<name>A0A1E1X0L2_9ACAR</name>
<proteinExistence type="evidence at transcript level"/>
<dbReference type="AlphaFoldDB" id="A0A1E1X0L2"/>
<reference evidence="1" key="1">
    <citation type="journal article" date="2017" name="Front. Cell. Infect. Microbiol.">
        <title>The Distinct Transcriptional Response of the Midgut of Amblyomma sculptum and Amblyomma aureolatum Ticks to Rickettsia rickettsii Correlates to Their Differences in Susceptibility to Infection.</title>
        <authorList>
            <person name="Martins L.A."/>
            <person name="Galletti M.F.B.M."/>
            <person name="Ribeiro J.M."/>
            <person name="Fujita A."/>
            <person name="Costa F.B."/>
            <person name="Labruna M.B."/>
            <person name="Daffre S."/>
            <person name="Fogaca A.C."/>
        </authorList>
    </citation>
    <scope>NUCLEOTIDE SEQUENCE</scope>
</reference>
<dbReference type="EMBL" id="GFAC01006430">
    <property type="protein sequence ID" value="JAT92758.1"/>
    <property type="molecule type" value="mRNA"/>
</dbReference>
<accession>A0A1E1X0L2</accession>
<sequence length="221" mass="23532">MLRFLRRRPITFKAIIVLGLRPVAAVVAATRAWNARGGIEAEVPQLAMPAGGLRCHRQGRPHGSGNRPAPGLPDMVVPEASGLPQESRVVPVSLLLAPEARVLGVPQRGAAPGGRPRVVVEALVEALPMDPLLHTLFARAVDAAITGASLIADGDGLGPLRRRRHQRHVVELRRRRDGLLRSVSVVHAACSCRGRGKARSGGRLTSLGLRRAVRRFAAAAP</sequence>
<feature type="non-terminal residue" evidence="1">
    <location>
        <position position="221"/>
    </location>
</feature>
<protein>
    <submittedName>
        <fullName evidence="1">Putative secreted protein</fullName>
    </submittedName>
</protein>